<dbReference type="RefSeq" id="WP_055391876.1">
    <property type="nucleotide sequence ID" value="NZ_CANKXR010000017.1"/>
</dbReference>
<gene>
    <name evidence="6" type="primary">gabD_3</name>
    <name evidence="6" type="ORF">LA5096_02274</name>
</gene>
<dbReference type="InterPro" id="IPR050740">
    <property type="entry name" value="Aldehyde_DH_Superfamily"/>
</dbReference>
<dbReference type="EC" id="1.2.1.79" evidence="6"/>
<dbReference type="InterPro" id="IPR016163">
    <property type="entry name" value="Ald_DH_C"/>
</dbReference>
<dbReference type="InterPro" id="IPR016161">
    <property type="entry name" value="Ald_DH/histidinol_DH"/>
</dbReference>
<name>A0A0M7B0D2_9HYPH</name>
<sequence>MDFPTRMYIDGALTGGSGRKDVLNPATEQIIATVHTAGLEDVERALQSAKSAFPAWSSTAISERQNWMHKLRDEVVAHEEFLRDCVHHELGKPWAQTHEDWDRLVASLEFYAEEIARVQDVGLADRAGTHTHRMVHEPAGVALAYLAWNFPLLNLAFKIGPAMAAGCPIIIRPSEQTPVSAYAVGMLCEKIGLPKGVVQILCTDGYDVADALTASTIPQVITLIGSTGTGQHIMRTGATSIKRYSMELGGNAPVLVFADADLDLAADIVCGVKFSNAGQICVSPNRIFVAEAVHEAFAEKVVARARAARVGFDKEADITTGPVVDRRAWIRIKGLIDDAVSQGAELLAGGDRPAQLNSGHFLAPTVLDRVTDTMPVYRQETFGPIVSLVPFSSEGDLLERANDCDEGGLTAYVFTRDLAKAEACAAALRYGEIQINGVKYDIDLPHGGIGQSGIGHDCSALALHDYLIVKRITRALDKTEFGGLNA</sequence>
<evidence type="ECO:0000259" key="5">
    <source>
        <dbReference type="Pfam" id="PF00171"/>
    </source>
</evidence>
<dbReference type="InterPro" id="IPR029510">
    <property type="entry name" value="Ald_DH_CS_GLU"/>
</dbReference>
<dbReference type="GeneID" id="97669664"/>
<evidence type="ECO:0000313" key="7">
    <source>
        <dbReference type="Proteomes" id="UP000049983"/>
    </source>
</evidence>
<accession>A0A0M7B0D2</accession>
<dbReference type="GO" id="GO:0009450">
    <property type="term" value="P:gamma-aminobutyric acid catabolic process"/>
    <property type="evidence" value="ECO:0007669"/>
    <property type="project" value="TreeGrafter"/>
</dbReference>
<dbReference type="PANTHER" id="PTHR43353:SF5">
    <property type="entry name" value="SUCCINATE-SEMIALDEHYDE DEHYDROGENASE, MITOCHONDRIAL"/>
    <property type="match status" value="1"/>
</dbReference>
<evidence type="ECO:0000256" key="4">
    <source>
        <dbReference type="RuleBase" id="RU003345"/>
    </source>
</evidence>
<dbReference type="Gene3D" id="3.40.309.10">
    <property type="entry name" value="Aldehyde Dehydrogenase, Chain A, domain 2"/>
    <property type="match status" value="1"/>
</dbReference>
<keyword evidence="7" id="KW-1185">Reference proteome</keyword>
<dbReference type="AlphaFoldDB" id="A0A0M7B0D2"/>
<dbReference type="Gene3D" id="3.40.605.10">
    <property type="entry name" value="Aldehyde Dehydrogenase, Chain A, domain 1"/>
    <property type="match status" value="1"/>
</dbReference>
<dbReference type="InterPro" id="IPR016162">
    <property type="entry name" value="Ald_DH_N"/>
</dbReference>
<feature type="domain" description="Aldehyde dehydrogenase" evidence="5">
    <location>
        <begin position="18"/>
        <end position="471"/>
    </location>
</feature>
<evidence type="ECO:0000256" key="1">
    <source>
        <dbReference type="ARBA" id="ARBA00009986"/>
    </source>
</evidence>
<dbReference type="OrthoDB" id="7168186at2"/>
<dbReference type="SUPFAM" id="SSF53720">
    <property type="entry name" value="ALDH-like"/>
    <property type="match status" value="1"/>
</dbReference>
<dbReference type="PROSITE" id="PS00687">
    <property type="entry name" value="ALDEHYDE_DEHYDR_GLU"/>
    <property type="match status" value="1"/>
</dbReference>
<keyword evidence="2 4" id="KW-0560">Oxidoreductase</keyword>
<dbReference type="GO" id="GO:0004777">
    <property type="term" value="F:succinate-semialdehyde dehydrogenase (NAD+) activity"/>
    <property type="evidence" value="ECO:0007669"/>
    <property type="project" value="TreeGrafter"/>
</dbReference>
<dbReference type="STRING" id="311410.LA5095_06247"/>
<comment type="similarity">
    <text evidence="1 4">Belongs to the aldehyde dehydrogenase family.</text>
</comment>
<dbReference type="PANTHER" id="PTHR43353">
    <property type="entry name" value="SUCCINATE-SEMIALDEHYDE DEHYDROGENASE, MITOCHONDRIAL"/>
    <property type="match status" value="1"/>
</dbReference>
<dbReference type="Proteomes" id="UP000049983">
    <property type="component" value="Unassembled WGS sequence"/>
</dbReference>
<organism evidence="6 7">
    <name type="scientific">Roseibium album</name>
    <dbReference type="NCBI Taxonomy" id="311410"/>
    <lineage>
        <taxon>Bacteria</taxon>
        <taxon>Pseudomonadati</taxon>
        <taxon>Pseudomonadota</taxon>
        <taxon>Alphaproteobacteria</taxon>
        <taxon>Hyphomicrobiales</taxon>
        <taxon>Stappiaceae</taxon>
        <taxon>Roseibium</taxon>
    </lineage>
</organism>
<dbReference type="EMBL" id="CXWC01000009">
    <property type="protein sequence ID" value="CTQ69854.1"/>
    <property type="molecule type" value="Genomic_DNA"/>
</dbReference>
<protein>
    <submittedName>
        <fullName evidence="6">Succinate-semialdehyde dehydrogenase [NADP(+)]</fullName>
        <ecNumber evidence="6">1.2.1.79</ecNumber>
    </submittedName>
</protein>
<evidence type="ECO:0000256" key="3">
    <source>
        <dbReference type="PROSITE-ProRule" id="PRU10007"/>
    </source>
</evidence>
<evidence type="ECO:0000256" key="2">
    <source>
        <dbReference type="ARBA" id="ARBA00023002"/>
    </source>
</evidence>
<reference evidence="7" key="1">
    <citation type="submission" date="2015-07" db="EMBL/GenBank/DDBJ databases">
        <authorList>
            <person name="Rodrigo-Torres Lidia"/>
            <person name="Arahal R.David."/>
        </authorList>
    </citation>
    <scope>NUCLEOTIDE SEQUENCE [LARGE SCALE GENOMIC DNA]</scope>
    <source>
        <strain evidence="7">CECT 5096</strain>
    </source>
</reference>
<evidence type="ECO:0000313" key="6">
    <source>
        <dbReference type="EMBL" id="CTQ69854.1"/>
    </source>
</evidence>
<dbReference type="GO" id="GO:0036243">
    <property type="term" value="F:succinate-semialdehyde dehydrogenase (NADP+) activity"/>
    <property type="evidence" value="ECO:0007669"/>
    <property type="project" value="UniProtKB-EC"/>
</dbReference>
<dbReference type="Pfam" id="PF00171">
    <property type="entry name" value="Aldedh"/>
    <property type="match status" value="1"/>
</dbReference>
<proteinExistence type="inferred from homology"/>
<dbReference type="InterPro" id="IPR015590">
    <property type="entry name" value="Aldehyde_DH_dom"/>
</dbReference>
<feature type="active site" evidence="3">
    <location>
        <position position="247"/>
    </location>
</feature>